<dbReference type="GO" id="GO:0051539">
    <property type="term" value="F:4 iron, 4 sulfur cluster binding"/>
    <property type="evidence" value="ECO:0007669"/>
    <property type="project" value="UniProtKB-UniRule"/>
</dbReference>
<evidence type="ECO:0000256" key="5">
    <source>
        <dbReference type="ARBA" id="ARBA00016895"/>
    </source>
</evidence>
<evidence type="ECO:0000256" key="10">
    <source>
        <dbReference type="ARBA" id="ARBA00023002"/>
    </source>
</evidence>
<proteinExistence type="inferred from homology"/>
<feature type="binding site" evidence="17">
    <location>
        <position position="83"/>
    </location>
    <ligand>
        <name>[4Fe-4S] cluster</name>
        <dbReference type="ChEBI" id="CHEBI:49883"/>
    </ligand>
</feature>
<comment type="similarity">
    <text evidence="3 17">Belongs to the QueH family.</text>
</comment>
<comment type="catalytic activity">
    <reaction evidence="16 17">
        <text>epoxyqueuosine(34) in tRNA + AH2 = queuosine(34) in tRNA + A + H2O</text>
        <dbReference type="Rhea" id="RHEA:32159"/>
        <dbReference type="Rhea" id="RHEA-COMP:18571"/>
        <dbReference type="Rhea" id="RHEA-COMP:18582"/>
        <dbReference type="ChEBI" id="CHEBI:13193"/>
        <dbReference type="ChEBI" id="CHEBI:15377"/>
        <dbReference type="ChEBI" id="CHEBI:17499"/>
        <dbReference type="ChEBI" id="CHEBI:194431"/>
        <dbReference type="ChEBI" id="CHEBI:194443"/>
        <dbReference type="EC" id="1.17.99.6"/>
    </reaction>
</comment>
<feature type="disulfide bond" description="Redox-active" evidence="17">
    <location>
        <begin position="163"/>
        <end position="165"/>
    </location>
</feature>
<comment type="function">
    <text evidence="1 17">Catalyzes the conversion of epoxyqueuosine (oQ) to queuosine (Q), which is a hypermodified base found in the wobble positions of tRNA(Asp), tRNA(Asn), tRNA(His) and tRNA(Tyr).</text>
</comment>
<dbReference type="GO" id="GO:0046872">
    <property type="term" value="F:metal ion binding"/>
    <property type="evidence" value="ECO:0007669"/>
    <property type="project" value="UniProtKB-KW"/>
</dbReference>
<accession>A0A0F3GK13</accession>
<sequence>MKTLLHICCANCALYPITTMRQRGVEVDGLWFNPNIHPLTEYTARLDALKTLQSAWNLNIRYNNCYGLVDFIRDVVHKENNRCLYCYTVRLRETAQKAKQDGYDAFSTTLLYSIYQRYDTIAEVGRLMQVNYDIEFYMEDFRKGWKEGIGMSRALSLYRQKYCGCIYSEMERYQKKNPDIIVSGL</sequence>
<organism evidence="18 19">
    <name type="scientific">Candidatus Magnetobacterium bavaricum</name>
    <dbReference type="NCBI Taxonomy" id="29290"/>
    <lineage>
        <taxon>Bacteria</taxon>
        <taxon>Pseudomonadati</taxon>
        <taxon>Nitrospirota</taxon>
        <taxon>Thermodesulfovibrionia</taxon>
        <taxon>Thermodesulfovibrionales</taxon>
        <taxon>Candidatus Magnetobacteriaceae</taxon>
        <taxon>Candidatus Magnetobacterium</taxon>
    </lineage>
</organism>
<evidence type="ECO:0000256" key="13">
    <source>
        <dbReference type="ARBA" id="ARBA00023157"/>
    </source>
</evidence>
<keyword evidence="8 17" id="KW-0479">Metal-binding</keyword>
<evidence type="ECO:0000256" key="8">
    <source>
        <dbReference type="ARBA" id="ARBA00022723"/>
    </source>
</evidence>
<keyword evidence="12 17" id="KW-0411">Iron-sulfur</keyword>
<dbReference type="PANTHER" id="PTHR36701:SF1">
    <property type="entry name" value="EPOXYQUEUOSINE REDUCTASE QUEH"/>
    <property type="match status" value="1"/>
</dbReference>
<evidence type="ECO:0000256" key="9">
    <source>
        <dbReference type="ARBA" id="ARBA00022785"/>
    </source>
</evidence>
<evidence type="ECO:0000256" key="12">
    <source>
        <dbReference type="ARBA" id="ARBA00023014"/>
    </source>
</evidence>
<keyword evidence="6 17" id="KW-0004">4Fe-4S</keyword>
<evidence type="ECO:0000256" key="16">
    <source>
        <dbReference type="ARBA" id="ARBA00047415"/>
    </source>
</evidence>
<name>A0A0F3GK13_9BACT</name>
<keyword evidence="11 17" id="KW-0408">Iron</keyword>
<dbReference type="UniPathway" id="UPA00392"/>
<evidence type="ECO:0000256" key="11">
    <source>
        <dbReference type="ARBA" id="ARBA00023004"/>
    </source>
</evidence>
<dbReference type="GO" id="GO:0008616">
    <property type="term" value="P:tRNA queuosine(34) biosynthetic process"/>
    <property type="evidence" value="ECO:0007669"/>
    <property type="project" value="UniProtKB-UniRule"/>
</dbReference>
<evidence type="ECO:0000256" key="14">
    <source>
        <dbReference type="ARBA" id="ARBA00023284"/>
    </source>
</evidence>
<dbReference type="EMBL" id="LACI01002376">
    <property type="protein sequence ID" value="KJU82274.1"/>
    <property type="molecule type" value="Genomic_DNA"/>
</dbReference>
<evidence type="ECO:0000256" key="15">
    <source>
        <dbReference type="ARBA" id="ARBA00031446"/>
    </source>
</evidence>
<dbReference type="Proteomes" id="UP000033423">
    <property type="component" value="Unassembled WGS sequence"/>
</dbReference>
<protein>
    <recommendedName>
        <fullName evidence="5 17">Epoxyqueuosine reductase QueH</fullName>
        <ecNumber evidence="4 17">1.17.99.6</ecNumber>
    </recommendedName>
    <alternativeName>
        <fullName evidence="15 17">Queuosine biosynthesis protein QueH</fullName>
    </alternativeName>
</protein>
<evidence type="ECO:0000256" key="6">
    <source>
        <dbReference type="ARBA" id="ARBA00022485"/>
    </source>
</evidence>
<reference evidence="18 19" key="1">
    <citation type="submission" date="2015-02" db="EMBL/GenBank/DDBJ databases">
        <title>Single-cell genomics of uncultivated deep-branching MTB reveals a conserved set of magnetosome genes.</title>
        <authorList>
            <person name="Kolinko S."/>
            <person name="Richter M."/>
            <person name="Glockner F.O."/>
            <person name="Brachmann A."/>
            <person name="Schuler D."/>
        </authorList>
    </citation>
    <scope>NUCLEOTIDE SEQUENCE [LARGE SCALE GENOMIC DNA]</scope>
    <source>
        <strain evidence="18">TM-1</strain>
    </source>
</reference>
<dbReference type="GO" id="GO:0052693">
    <property type="term" value="F:epoxyqueuosine reductase activity"/>
    <property type="evidence" value="ECO:0007669"/>
    <property type="project" value="UniProtKB-UniRule"/>
</dbReference>
<keyword evidence="9 17" id="KW-0671">Queuosine biosynthesis</keyword>
<feature type="binding site" evidence="17">
    <location>
        <position position="86"/>
    </location>
    <ligand>
        <name>[4Fe-4S] cluster</name>
        <dbReference type="ChEBI" id="CHEBI:49883"/>
    </ligand>
</feature>
<evidence type="ECO:0000256" key="3">
    <source>
        <dbReference type="ARBA" id="ARBA00008207"/>
    </source>
</evidence>
<comment type="caution">
    <text evidence="18">The sequence shown here is derived from an EMBL/GenBank/DDBJ whole genome shotgun (WGS) entry which is preliminary data.</text>
</comment>
<gene>
    <name evidence="17" type="primary">queH</name>
    <name evidence="18" type="ORF">MBAV_005544</name>
</gene>
<keyword evidence="10 17" id="KW-0560">Oxidoreductase</keyword>
<evidence type="ECO:0000256" key="4">
    <source>
        <dbReference type="ARBA" id="ARBA00012622"/>
    </source>
</evidence>
<dbReference type="Pfam" id="PF02677">
    <property type="entry name" value="QueH"/>
    <property type="match status" value="1"/>
</dbReference>
<evidence type="ECO:0000256" key="7">
    <source>
        <dbReference type="ARBA" id="ARBA00022694"/>
    </source>
</evidence>
<dbReference type="AlphaFoldDB" id="A0A0F3GK13"/>
<evidence type="ECO:0000313" key="19">
    <source>
        <dbReference type="Proteomes" id="UP000033423"/>
    </source>
</evidence>
<dbReference type="EC" id="1.17.99.6" evidence="4 17"/>
<evidence type="ECO:0000256" key="1">
    <source>
        <dbReference type="ARBA" id="ARBA00002268"/>
    </source>
</evidence>
<keyword evidence="19" id="KW-1185">Reference proteome</keyword>
<keyword evidence="13 17" id="KW-1015">Disulfide bond</keyword>
<evidence type="ECO:0000256" key="2">
    <source>
        <dbReference type="ARBA" id="ARBA00004691"/>
    </source>
</evidence>
<keyword evidence="7 17" id="KW-0819">tRNA processing</keyword>
<keyword evidence="14 17" id="KW-0676">Redox-active center</keyword>
<evidence type="ECO:0000313" key="18">
    <source>
        <dbReference type="EMBL" id="KJU82274.1"/>
    </source>
</evidence>
<comment type="pathway">
    <text evidence="2 17">tRNA modification; tRNA-queuosine biosynthesis.</text>
</comment>
<dbReference type="PATRIC" id="fig|29290.4.peg.7338"/>
<evidence type="ECO:0000256" key="17">
    <source>
        <dbReference type="HAMAP-Rule" id="MF_02089"/>
    </source>
</evidence>
<feature type="binding site" evidence="17">
    <location>
        <position position="9"/>
    </location>
    <ligand>
        <name>[4Fe-4S] cluster</name>
        <dbReference type="ChEBI" id="CHEBI:49883"/>
    </ligand>
</feature>
<feature type="binding site" evidence="17">
    <location>
        <position position="8"/>
    </location>
    <ligand>
        <name>[4Fe-4S] cluster</name>
        <dbReference type="ChEBI" id="CHEBI:49883"/>
    </ligand>
</feature>
<dbReference type="PANTHER" id="PTHR36701">
    <property type="entry name" value="EPOXYQUEUOSINE REDUCTASE QUEH"/>
    <property type="match status" value="1"/>
</dbReference>
<dbReference type="HAMAP" id="MF_02089">
    <property type="entry name" value="QueH"/>
    <property type="match status" value="1"/>
</dbReference>
<dbReference type="InterPro" id="IPR003828">
    <property type="entry name" value="QueH"/>
</dbReference>